<dbReference type="Proteomes" id="UP000808914">
    <property type="component" value="Unassembled WGS sequence"/>
</dbReference>
<evidence type="ECO:0000256" key="1">
    <source>
        <dbReference type="ARBA" id="ARBA00004651"/>
    </source>
</evidence>
<feature type="transmembrane region" description="Helical" evidence="7">
    <location>
        <begin position="54"/>
        <end position="81"/>
    </location>
</feature>
<feature type="transmembrane region" description="Helical" evidence="7">
    <location>
        <begin position="178"/>
        <end position="199"/>
    </location>
</feature>
<keyword evidence="5 7" id="KW-1133">Transmembrane helix</keyword>
<feature type="transmembrane region" description="Helical" evidence="7">
    <location>
        <begin position="145"/>
        <end position="166"/>
    </location>
</feature>
<feature type="transmembrane region" description="Helical" evidence="7">
    <location>
        <begin position="297"/>
        <end position="317"/>
    </location>
</feature>
<proteinExistence type="predicted"/>
<evidence type="ECO:0000256" key="6">
    <source>
        <dbReference type="ARBA" id="ARBA00023136"/>
    </source>
</evidence>
<organism evidence="8 9">
    <name type="scientific">Scopulibacillus daqui</name>
    <dbReference type="NCBI Taxonomy" id="1469162"/>
    <lineage>
        <taxon>Bacteria</taxon>
        <taxon>Bacillati</taxon>
        <taxon>Bacillota</taxon>
        <taxon>Bacilli</taxon>
        <taxon>Bacillales</taxon>
        <taxon>Sporolactobacillaceae</taxon>
        <taxon>Scopulibacillus</taxon>
    </lineage>
</organism>
<dbReference type="PIRSF" id="PIRSF006603">
    <property type="entry name" value="DinF"/>
    <property type="match status" value="1"/>
</dbReference>
<dbReference type="InterPro" id="IPR052031">
    <property type="entry name" value="Membrane_Transporter-Flippase"/>
</dbReference>
<dbReference type="PANTHER" id="PTHR43549:SF3">
    <property type="entry name" value="MULTIDRUG RESISTANCE PROTEIN YPNP-RELATED"/>
    <property type="match status" value="1"/>
</dbReference>
<keyword evidence="6 7" id="KW-0472">Membrane</keyword>
<feature type="transmembrane region" description="Helical" evidence="7">
    <location>
        <begin position="254"/>
        <end position="277"/>
    </location>
</feature>
<dbReference type="InterPro" id="IPR048279">
    <property type="entry name" value="MdtK-like"/>
</dbReference>
<gene>
    <name evidence="8" type="ORF">JOD45_000739</name>
</gene>
<evidence type="ECO:0000256" key="3">
    <source>
        <dbReference type="ARBA" id="ARBA00022475"/>
    </source>
</evidence>
<dbReference type="NCBIfam" id="TIGR00797">
    <property type="entry name" value="matE"/>
    <property type="match status" value="1"/>
</dbReference>
<comment type="caution">
    <text evidence="8">The sequence shown here is derived from an EMBL/GenBank/DDBJ whole genome shotgun (WGS) entry which is preliminary data.</text>
</comment>
<keyword evidence="9" id="KW-1185">Reference proteome</keyword>
<keyword evidence="4 7" id="KW-0812">Transmembrane</keyword>
<feature type="transmembrane region" description="Helical" evidence="7">
    <location>
        <begin position="338"/>
        <end position="362"/>
    </location>
</feature>
<dbReference type="InterPro" id="IPR002528">
    <property type="entry name" value="MATE_fam"/>
</dbReference>
<evidence type="ECO:0000313" key="8">
    <source>
        <dbReference type="EMBL" id="MBM7644546.1"/>
    </source>
</evidence>
<evidence type="ECO:0000256" key="7">
    <source>
        <dbReference type="SAM" id="Phobius"/>
    </source>
</evidence>
<keyword evidence="2" id="KW-0813">Transport</keyword>
<dbReference type="CDD" id="cd13138">
    <property type="entry name" value="MATE_yoeA_like"/>
    <property type="match status" value="1"/>
</dbReference>
<protein>
    <submittedName>
        <fullName evidence="8">MATE family efflux protein</fullName>
    </submittedName>
</protein>
<feature type="transmembrane region" description="Helical" evidence="7">
    <location>
        <begin position="368"/>
        <end position="388"/>
    </location>
</feature>
<evidence type="ECO:0000256" key="5">
    <source>
        <dbReference type="ARBA" id="ARBA00022989"/>
    </source>
</evidence>
<feature type="transmembrane region" description="Helical" evidence="7">
    <location>
        <begin position="400"/>
        <end position="423"/>
    </location>
</feature>
<evidence type="ECO:0000313" key="9">
    <source>
        <dbReference type="Proteomes" id="UP000808914"/>
    </source>
</evidence>
<evidence type="ECO:0000256" key="4">
    <source>
        <dbReference type="ARBA" id="ARBA00022692"/>
    </source>
</evidence>
<feature type="transmembrane region" description="Helical" evidence="7">
    <location>
        <begin position="435"/>
        <end position="453"/>
    </location>
</feature>
<accession>A0ABS2PX74</accession>
<evidence type="ECO:0000256" key="2">
    <source>
        <dbReference type="ARBA" id="ARBA00022448"/>
    </source>
</evidence>
<keyword evidence="3" id="KW-1003">Cell membrane</keyword>
<name>A0ABS2PX74_9BACL</name>
<reference evidence="8 9" key="1">
    <citation type="submission" date="2021-01" db="EMBL/GenBank/DDBJ databases">
        <title>Genomic Encyclopedia of Type Strains, Phase IV (KMG-IV): sequencing the most valuable type-strain genomes for metagenomic binning, comparative biology and taxonomic classification.</title>
        <authorList>
            <person name="Goeker M."/>
        </authorList>
    </citation>
    <scope>NUCLEOTIDE SEQUENCE [LARGE SCALE GENOMIC DNA]</scope>
    <source>
        <strain evidence="8 9">DSM 28236</strain>
    </source>
</reference>
<comment type="subcellular location">
    <subcellularLocation>
        <location evidence="1">Cell membrane</location>
        <topology evidence="1">Multi-pass membrane protein</topology>
    </subcellularLocation>
</comment>
<sequence>MERSREKENMSSQVNGNGEKPIWRSMLIFLIPLLLSNVLQSIGQLVGSVVVGRWLGVSSLAAISAFFPLFFLLVSFAIGIGSGSSILIGQAYGARNEERLKAIVGTTLTFTFLVGLVLAVAGGIFTWDILRLMGTPENVIGVSVHYARILLISMPIMFLYFVYTTFIRGIGDSKTPFYFLIISTVLNLALLPVLIFGWLGVPKFGIYGAAYANVISMVITFIVMLIYLKKVKHPLRFDASVRRHLGMEGSLLKLLLRLSIPSSINMILVSLSEIAVITFVNSYGSEATAAYGVVNQVASYVQMPAVSLGIAVSIFAAQSIGANQFNRLKHVIQAGLALNYMIGGILIVLIYLFSNGILSWFLTDKSTLAIAHSLLMITLWSYLIFGHAQIITATMRASGTVLWPTVFSVISIWLVEVPVAFVLSHYTSLGIKGIWIGYPAAFIVSLILQYSYYQLAWKRKRIERLVQ</sequence>
<dbReference type="EMBL" id="JAFBER010000003">
    <property type="protein sequence ID" value="MBM7644546.1"/>
    <property type="molecule type" value="Genomic_DNA"/>
</dbReference>
<feature type="transmembrane region" description="Helical" evidence="7">
    <location>
        <begin position="102"/>
        <end position="125"/>
    </location>
</feature>
<feature type="transmembrane region" description="Helical" evidence="7">
    <location>
        <begin position="21"/>
        <end position="42"/>
    </location>
</feature>
<dbReference type="Pfam" id="PF01554">
    <property type="entry name" value="MatE"/>
    <property type="match status" value="2"/>
</dbReference>
<dbReference type="PANTHER" id="PTHR43549">
    <property type="entry name" value="MULTIDRUG RESISTANCE PROTEIN YPNP-RELATED"/>
    <property type="match status" value="1"/>
</dbReference>
<feature type="transmembrane region" description="Helical" evidence="7">
    <location>
        <begin position="205"/>
        <end position="228"/>
    </location>
</feature>